<keyword evidence="5 6" id="KW-0472">Membrane</keyword>
<keyword evidence="3 6" id="KW-0812">Transmembrane</keyword>
<dbReference type="Pfam" id="PF12696">
    <property type="entry name" value="TraG-D_C"/>
    <property type="match status" value="1"/>
</dbReference>
<evidence type="ECO:0000256" key="3">
    <source>
        <dbReference type="ARBA" id="ARBA00022692"/>
    </source>
</evidence>
<dbReference type="RefSeq" id="WP_244163394.1">
    <property type="nucleotide sequence ID" value="NZ_FNSV01000001.1"/>
</dbReference>
<evidence type="ECO:0000313" key="8">
    <source>
        <dbReference type="EMBL" id="SEB29285.1"/>
    </source>
</evidence>
<evidence type="ECO:0000259" key="7">
    <source>
        <dbReference type="Pfam" id="PF12696"/>
    </source>
</evidence>
<protein>
    <submittedName>
        <fullName evidence="8">Type IV secretory pathway, VirD4 component, TraG/TraD family ATPase</fullName>
    </submittedName>
</protein>
<dbReference type="InterPro" id="IPR051539">
    <property type="entry name" value="T4SS-coupling_protein"/>
</dbReference>
<feature type="domain" description="TraD/TraG TraM recognition site" evidence="7">
    <location>
        <begin position="443"/>
        <end position="566"/>
    </location>
</feature>
<evidence type="ECO:0000256" key="1">
    <source>
        <dbReference type="ARBA" id="ARBA00004651"/>
    </source>
</evidence>
<evidence type="ECO:0000256" key="2">
    <source>
        <dbReference type="ARBA" id="ARBA00022475"/>
    </source>
</evidence>
<proteinExistence type="predicted"/>
<dbReference type="SUPFAM" id="SSF52540">
    <property type="entry name" value="P-loop containing nucleoside triphosphate hydrolases"/>
    <property type="match status" value="1"/>
</dbReference>
<reference evidence="9" key="1">
    <citation type="submission" date="2016-10" db="EMBL/GenBank/DDBJ databases">
        <authorList>
            <person name="Varghese N."/>
            <person name="Submissions S."/>
        </authorList>
    </citation>
    <scope>NUCLEOTIDE SEQUENCE [LARGE SCALE GENOMIC DNA]</scope>
    <source>
        <strain evidence="9">DSM 44498</strain>
    </source>
</reference>
<dbReference type="Proteomes" id="UP000183561">
    <property type="component" value="Unassembled WGS sequence"/>
</dbReference>
<accession>A0A1H4I5W7</accession>
<dbReference type="GO" id="GO:0005886">
    <property type="term" value="C:plasma membrane"/>
    <property type="evidence" value="ECO:0007669"/>
    <property type="project" value="UniProtKB-SubCell"/>
</dbReference>
<dbReference type="PANTHER" id="PTHR37937:SF1">
    <property type="entry name" value="CONJUGATIVE TRANSFER: DNA TRANSPORT"/>
    <property type="match status" value="1"/>
</dbReference>
<feature type="transmembrane region" description="Helical" evidence="6">
    <location>
        <begin position="67"/>
        <end position="89"/>
    </location>
</feature>
<dbReference type="InterPro" id="IPR027417">
    <property type="entry name" value="P-loop_NTPase"/>
</dbReference>
<dbReference type="EMBL" id="FNSV01000001">
    <property type="protein sequence ID" value="SEB29285.1"/>
    <property type="molecule type" value="Genomic_DNA"/>
</dbReference>
<evidence type="ECO:0000256" key="4">
    <source>
        <dbReference type="ARBA" id="ARBA00022989"/>
    </source>
</evidence>
<keyword evidence="9" id="KW-1185">Reference proteome</keyword>
<dbReference type="CDD" id="cd01127">
    <property type="entry name" value="TrwB_TraG_TraD_VirD4"/>
    <property type="match status" value="1"/>
</dbReference>
<comment type="subcellular location">
    <subcellularLocation>
        <location evidence="1">Cell membrane</location>
        <topology evidence="1">Multi-pass membrane protein</topology>
    </subcellularLocation>
</comment>
<dbReference type="Gene3D" id="3.40.50.300">
    <property type="entry name" value="P-loop containing nucleotide triphosphate hydrolases"/>
    <property type="match status" value="1"/>
</dbReference>
<keyword evidence="2" id="KW-1003">Cell membrane</keyword>
<dbReference type="InterPro" id="IPR032689">
    <property type="entry name" value="TraG-D_C"/>
</dbReference>
<evidence type="ECO:0000256" key="6">
    <source>
        <dbReference type="SAM" id="Phobius"/>
    </source>
</evidence>
<organism evidence="8 9">
    <name type="scientific">Rhodococcus koreensis</name>
    <dbReference type="NCBI Taxonomy" id="99653"/>
    <lineage>
        <taxon>Bacteria</taxon>
        <taxon>Bacillati</taxon>
        <taxon>Actinomycetota</taxon>
        <taxon>Actinomycetes</taxon>
        <taxon>Mycobacteriales</taxon>
        <taxon>Nocardiaceae</taxon>
        <taxon>Rhodococcus</taxon>
    </lineage>
</organism>
<name>A0A1H4I5W7_9NOCA</name>
<keyword evidence="4 6" id="KW-1133">Transmembrane helix</keyword>
<dbReference type="AlphaFoldDB" id="A0A1H4I5W7"/>
<evidence type="ECO:0000313" key="9">
    <source>
        <dbReference type="Proteomes" id="UP000183561"/>
    </source>
</evidence>
<evidence type="ECO:0000256" key="5">
    <source>
        <dbReference type="ARBA" id="ARBA00023136"/>
    </source>
</evidence>
<dbReference type="PANTHER" id="PTHR37937">
    <property type="entry name" value="CONJUGATIVE TRANSFER: DNA TRANSPORT"/>
    <property type="match status" value="1"/>
</dbReference>
<sequence>MTEMRRDRPRVSRNKEMVVLKAIAVVVPASFLPVFAYNLGGGDETLWHPLGLIIDVAKGNRTWPGGATAVLIGEVVAIAALVAGGFWLLKTTGRLEKIQEKRAEKRIDKYADSMTDPREVEQTNPAAAAEETRRLAPTISETHPGHGGIVVGNTVRSNRELRMPWEWVCIAIAGSRMGKSATLAIPAICYAVGFCLGTSNKPDIYTHTLYLRKQMGRVWLFDLEGVTTGNRRETASFWFNPLRRVDDLPSARVVCDYFISAATDDNARVDAYFDGAARDLFGSYLLAAALAGGDLRHVVDWLRETQSQIPVKVLAQNGYADLANTMQSKQSVNAKQRDGFYDMARRFLAPLDEPRYEEAILPNTRITIGTDSDGRILVTPGREVHDLPELDIDQVVRSTDTVYAMSKKGAGSASALTTALVGAIGDALQEYGAQQSDGRVPIPAVMVLDEAANICKLQQLPEWYSHFGSRGCILITILQSPSQAKKVWGETNYDAMVDACNMLWYGGNVNDKGFLASLSDEIGDHFVEVENRSRSGGMLGSGQTTISTSFQREKILTVDDLKALPQTRAIVTMGGSKPLLVRKNFWGNTPFAADIKRSLAECKASTDRIEQKALPLGFSDRAASEEPTGPIPRITAAADKELIELPVQQSGVAPTTGVAAAPDAVDDIFESEFFAEGTH</sequence>
<gene>
    <name evidence="8" type="ORF">SAMN04490239_0062</name>
</gene>